<keyword evidence="5 9" id="KW-0812">Transmembrane</keyword>
<dbReference type="InterPro" id="IPR055348">
    <property type="entry name" value="DctQ"/>
</dbReference>
<organism evidence="11 12">
    <name type="scientific">Tritonibacter aquimaris</name>
    <dbReference type="NCBI Taxonomy" id="2663379"/>
    <lineage>
        <taxon>Bacteria</taxon>
        <taxon>Pseudomonadati</taxon>
        <taxon>Pseudomonadota</taxon>
        <taxon>Alphaproteobacteria</taxon>
        <taxon>Rhodobacterales</taxon>
        <taxon>Paracoccaceae</taxon>
        <taxon>Tritonibacter</taxon>
    </lineage>
</organism>
<sequence>MSDKATTYLAGGSIRRFRLGIAVICAVLLMIMMGLTVADVLGRYLRNAPVAGATELTEMLLAAVIFIGLPAASLDGEHIAVDLLTGQFGDRVRRLMDMVVSLFSGLVLGMIAWRLWAIGDQIAGYGGTTPTLKLPIAPLGYGLAVLTALAAIVTVWHGLTASKYHGGGTK</sequence>
<dbReference type="EMBL" id="WIXK01000009">
    <property type="protein sequence ID" value="MQY43995.1"/>
    <property type="molecule type" value="Genomic_DNA"/>
</dbReference>
<dbReference type="GO" id="GO:0015740">
    <property type="term" value="P:C4-dicarboxylate transport"/>
    <property type="evidence" value="ECO:0007669"/>
    <property type="project" value="TreeGrafter"/>
</dbReference>
<dbReference type="Proteomes" id="UP000436694">
    <property type="component" value="Unassembled WGS sequence"/>
</dbReference>
<comment type="subunit">
    <text evidence="9">The complex comprises the extracytoplasmic solute receptor protein and the two transmembrane proteins.</text>
</comment>
<keyword evidence="6 9" id="KW-1133">Transmembrane helix</keyword>
<evidence type="ECO:0000256" key="6">
    <source>
        <dbReference type="ARBA" id="ARBA00022989"/>
    </source>
</evidence>
<evidence type="ECO:0000256" key="3">
    <source>
        <dbReference type="ARBA" id="ARBA00022475"/>
    </source>
</evidence>
<keyword evidence="12" id="KW-1185">Reference proteome</keyword>
<evidence type="ECO:0000256" key="2">
    <source>
        <dbReference type="ARBA" id="ARBA00022448"/>
    </source>
</evidence>
<feature type="transmembrane region" description="Helical" evidence="9">
    <location>
        <begin position="21"/>
        <end position="44"/>
    </location>
</feature>
<evidence type="ECO:0000256" key="8">
    <source>
        <dbReference type="ARBA" id="ARBA00038436"/>
    </source>
</evidence>
<evidence type="ECO:0000256" key="1">
    <source>
        <dbReference type="ARBA" id="ARBA00004429"/>
    </source>
</evidence>
<evidence type="ECO:0000313" key="12">
    <source>
        <dbReference type="Proteomes" id="UP000436694"/>
    </source>
</evidence>
<comment type="caution">
    <text evidence="11">The sequence shown here is derived from an EMBL/GenBank/DDBJ whole genome shotgun (WGS) entry which is preliminary data.</text>
</comment>
<protein>
    <recommendedName>
        <fullName evidence="9">TRAP transporter small permease protein</fullName>
    </recommendedName>
</protein>
<feature type="transmembrane region" description="Helical" evidence="9">
    <location>
        <begin position="95"/>
        <end position="116"/>
    </location>
</feature>
<dbReference type="AlphaFoldDB" id="A0A844ANA0"/>
<dbReference type="PANTHER" id="PTHR35011:SF10">
    <property type="entry name" value="TRAP TRANSPORTER SMALL PERMEASE PROTEIN"/>
    <property type="match status" value="1"/>
</dbReference>
<dbReference type="RefSeq" id="WP_153548885.1">
    <property type="nucleotide sequence ID" value="NZ_WIXK01000009.1"/>
</dbReference>
<keyword evidence="2 9" id="KW-0813">Transport</keyword>
<dbReference type="GO" id="GO:0022857">
    <property type="term" value="F:transmembrane transporter activity"/>
    <property type="evidence" value="ECO:0007669"/>
    <property type="project" value="UniProtKB-UniRule"/>
</dbReference>
<dbReference type="GO" id="GO:0005886">
    <property type="term" value="C:plasma membrane"/>
    <property type="evidence" value="ECO:0007669"/>
    <property type="project" value="UniProtKB-SubCell"/>
</dbReference>
<comment type="similarity">
    <text evidence="8 9">Belongs to the TRAP transporter small permease family.</text>
</comment>
<evidence type="ECO:0000313" key="11">
    <source>
        <dbReference type="EMBL" id="MQY43995.1"/>
    </source>
</evidence>
<accession>A0A844ANA0</accession>
<proteinExistence type="inferred from homology"/>
<keyword evidence="7 9" id="KW-0472">Membrane</keyword>
<keyword evidence="3" id="KW-1003">Cell membrane</keyword>
<feature type="transmembrane region" description="Helical" evidence="9">
    <location>
        <begin position="136"/>
        <end position="156"/>
    </location>
</feature>
<comment type="function">
    <text evidence="9">Part of the tripartite ATP-independent periplasmic (TRAP) transport system.</text>
</comment>
<dbReference type="Pfam" id="PF04290">
    <property type="entry name" value="DctQ"/>
    <property type="match status" value="1"/>
</dbReference>
<name>A0A844ANA0_9RHOB</name>
<evidence type="ECO:0000256" key="9">
    <source>
        <dbReference type="RuleBase" id="RU369079"/>
    </source>
</evidence>
<dbReference type="InterPro" id="IPR007387">
    <property type="entry name" value="TRAP_DctQ"/>
</dbReference>
<evidence type="ECO:0000256" key="4">
    <source>
        <dbReference type="ARBA" id="ARBA00022519"/>
    </source>
</evidence>
<dbReference type="PANTHER" id="PTHR35011">
    <property type="entry name" value="2,3-DIKETO-L-GULONATE TRAP TRANSPORTER SMALL PERMEASE PROTEIN YIAM"/>
    <property type="match status" value="1"/>
</dbReference>
<evidence type="ECO:0000256" key="5">
    <source>
        <dbReference type="ARBA" id="ARBA00022692"/>
    </source>
</evidence>
<feature type="transmembrane region" description="Helical" evidence="9">
    <location>
        <begin position="56"/>
        <end position="74"/>
    </location>
</feature>
<evidence type="ECO:0000256" key="7">
    <source>
        <dbReference type="ARBA" id="ARBA00023136"/>
    </source>
</evidence>
<feature type="domain" description="Tripartite ATP-independent periplasmic transporters DctQ component" evidence="10">
    <location>
        <begin position="32"/>
        <end position="155"/>
    </location>
</feature>
<evidence type="ECO:0000259" key="10">
    <source>
        <dbReference type="Pfam" id="PF04290"/>
    </source>
</evidence>
<gene>
    <name evidence="11" type="ORF">GG681_15215</name>
</gene>
<comment type="subcellular location">
    <subcellularLocation>
        <location evidence="1 9">Cell inner membrane</location>
        <topology evidence="1 9">Multi-pass membrane protein</topology>
    </subcellularLocation>
</comment>
<keyword evidence="4 9" id="KW-0997">Cell inner membrane</keyword>
<reference evidence="11 12" key="1">
    <citation type="submission" date="2019-10" db="EMBL/GenBank/DDBJ databases">
        <title>Epibacterium sp. nov., isolated from seawater.</title>
        <authorList>
            <person name="Zhang X."/>
            <person name="Li N."/>
        </authorList>
    </citation>
    <scope>NUCLEOTIDE SEQUENCE [LARGE SCALE GENOMIC DNA]</scope>
    <source>
        <strain evidence="11 12">SM1969</strain>
    </source>
</reference>